<dbReference type="EMBL" id="WOXT01000006">
    <property type="protein sequence ID" value="MUV15677.1"/>
    <property type="molecule type" value="Genomic_DNA"/>
</dbReference>
<dbReference type="PANTHER" id="PTHR38776">
    <property type="entry name" value="MLTA-INTERACTING PROTEIN-RELATED"/>
    <property type="match status" value="1"/>
</dbReference>
<reference evidence="7 8" key="1">
    <citation type="submission" date="2019-12" db="EMBL/GenBank/DDBJ databases">
        <authorList>
            <person name="Xu J."/>
        </authorList>
    </citation>
    <scope>NUCLEOTIDE SEQUENCE [LARGE SCALE GENOMIC DNA]</scope>
    <source>
        <strain evidence="7 8">HX-5-24</strain>
    </source>
</reference>
<dbReference type="GO" id="GO:0009279">
    <property type="term" value="C:cell outer membrane"/>
    <property type="evidence" value="ECO:0007669"/>
    <property type="project" value="UniProtKB-SubCell"/>
</dbReference>
<feature type="compositionally biased region" description="Polar residues" evidence="6">
    <location>
        <begin position="13"/>
        <end position="24"/>
    </location>
</feature>
<dbReference type="Proteomes" id="UP000479692">
    <property type="component" value="Unassembled WGS sequence"/>
</dbReference>
<keyword evidence="4" id="KW-0472">Membrane</keyword>
<keyword evidence="8" id="KW-1185">Reference proteome</keyword>
<gene>
    <name evidence="7" type="ORF">GN331_15850</name>
</gene>
<evidence type="ECO:0000256" key="5">
    <source>
        <dbReference type="ARBA" id="ARBA00023237"/>
    </source>
</evidence>
<evidence type="ECO:0000313" key="8">
    <source>
        <dbReference type="Proteomes" id="UP000479692"/>
    </source>
</evidence>
<dbReference type="Pfam" id="PF06629">
    <property type="entry name" value="MipA"/>
    <property type="match status" value="1"/>
</dbReference>
<evidence type="ECO:0000256" key="2">
    <source>
        <dbReference type="ARBA" id="ARBA00005722"/>
    </source>
</evidence>
<evidence type="ECO:0000313" key="7">
    <source>
        <dbReference type="EMBL" id="MUV15677.1"/>
    </source>
</evidence>
<comment type="subcellular location">
    <subcellularLocation>
        <location evidence="1">Cell outer membrane</location>
    </subcellularLocation>
</comment>
<accession>A0A7C9HNY1</accession>
<keyword evidence="3" id="KW-0732">Signal</keyword>
<organism evidence="7 8">
    <name type="scientific">Noviluteimonas gilva</name>
    <dbReference type="NCBI Taxonomy" id="2682097"/>
    <lineage>
        <taxon>Bacteria</taxon>
        <taxon>Pseudomonadati</taxon>
        <taxon>Pseudomonadota</taxon>
        <taxon>Gammaproteobacteria</taxon>
        <taxon>Lysobacterales</taxon>
        <taxon>Lysobacteraceae</taxon>
        <taxon>Noviluteimonas</taxon>
    </lineage>
</organism>
<keyword evidence="5" id="KW-0998">Cell outer membrane</keyword>
<feature type="region of interest" description="Disordered" evidence="6">
    <location>
        <begin position="1"/>
        <end position="31"/>
    </location>
</feature>
<comment type="caution">
    <text evidence="7">The sequence shown here is derived from an EMBL/GenBank/DDBJ whole genome shotgun (WGS) entry which is preliminary data.</text>
</comment>
<protein>
    <submittedName>
        <fullName evidence="7">MipA/OmpV family protein</fullName>
    </submittedName>
</protein>
<evidence type="ECO:0000256" key="3">
    <source>
        <dbReference type="ARBA" id="ARBA00022729"/>
    </source>
</evidence>
<evidence type="ECO:0000256" key="6">
    <source>
        <dbReference type="SAM" id="MobiDB-lite"/>
    </source>
</evidence>
<sequence length="493" mass="54949">MTQSDAPGANPRGSHSSNTPSTTFRPPRVDTPAMHGLKRALTLGSALCAIAGAAHAQDAFFGTVLQEPGSAGLGFVMRTETSPYIDGDNRDDFLPLYLYEGERFFMRANEVGVRIWHDDTMGFEAFAERRLEGYPEDTAPASLEGMQIRNTGADLGARFYLQQGASRWDLSVRHDIANLSHGTEARAGYSYTIQGDRWRLQPVALLSWRSADLNDFYYGVSPTEARPDRAVYDAGAGFNTTLALYGEYRIFQHWSLIGGAYATQVSSEISDSPIVEDDLRWGVMAGAVYDFGNSQVRWDDDTSPTYIKVFYGRDSGEGCHLVRIMALQCVSLNDDDPTDIVGVHVGRPFVSRFNDWPLDIIGYVGVLRHLEKDRQRDSWQIDAYMKGFWYGFPWSHRVNTRVGFGIGVSYAERVPYTEVSAQARREENTSKLLNYLEPSIDVSVGDIFGSKRWHDLYFGFAVSHRSGIFGSSQLLGTVDGGSNYIYAYLEGAF</sequence>
<dbReference type="InterPro" id="IPR010583">
    <property type="entry name" value="MipA"/>
</dbReference>
<evidence type="ECO:0000256" key="1">
    <source>
        <dbReference type="ARBA" id="ARBA00004442"/>
    </source>
</evidence>
<evidence type="ECO:0000256" key="4">
    <source>
        <dbReference type="ARBA" id="ARBA00023136"/>
    </source>
</evidence>
<dbReference type="PANTHER" id="PTHR38776:SF1">
    <property type="entry name" value="MLTA-INTERACTING PROTEIN-RELATED"/>
    <property type="match status" value="1"/>
</dbReference>
<proteinExistence type="inferred from homology"/>
<dbReference type="AlphaFoldDB" id="A0A7C9HNY1"/>
<name>A0A7C9HNY1_9GAMM</name>
<comment type="similarity">
    <text evidence="2">Belongs to the MipA/OmpV family.</text>
</comment>